<proteinExistence type="predicted"/>
<protein>
    <submittedName>
        <fullName evidence="1">Uncharacterized protein</fullName>
    </submittedName>
</protein>
<dbReference type="Pfam" id="PF24863">
    <property type="entry name" value="zf-CCCH_Mcm10"/>
    <property type="match status" value="1"/>
</dbReference>
<evidence type="ECO:0000313" key="1">
    <source>
        <dbReference type="EMBL" id="PIO34412.1"/>
    </source>
</evidence>
<dbReference type="EMBL" id="KV929410">
    <property type="protein sequence ID" value="PIO34412.1"/>
    <property type="molecule type" value="Genomic_DNA"/>
</dbReference>
<dbReference type="OrthoDB" id="273123at2759"/>
<accession>A0A2G9S2N8</accession>
<organism evidence="1 2">
    <name type="scientific">Aquarana catesbeiana</name>
    <name type="common">American bullfrog</name>
    <name type="synonym">Rana catesbeiana</name>
    <dbReference type="NCBI Taxonomy" id="8400"/>
    <lineage>
        <taxon>Eukaryota</taxon>
        <taxon>Metazoa</taxon>
        <taxon>Chordata</taxon>
        <taxon>Craniata</taxon>
        <taxon>Vertebrata</taxon>
        <taxon>Euteleostomi</taxon>
        <taxon>Amphibia</taxon>
        <taxon>Batrachia</taxon>
        <taxon>Anura</taxon>
        <taxon>Neobatrachia</taxon>
        <taxon>Ranoidea</taxon>
        <taxon>Ranidae</taxon>
        <taxon>Aquarana</taxon>
    </lineage>
</organism>
<dbReference type="Proteomes" id="UP000228934">
    <property type="component" value="Unassembled WGS sequence"/>
</dbReference>
<evidence type="ECO:0000313" key="2">
    <source>
        <dbReference type="Proteomes" id="UP000228934"/>
    </source>
</evidence>
<reference evidence="2" key="1">
    <citation type="journal article" date="2017" name="Nat. Commun.">
        <title>The North American bullfrog draft genome provides insight into hormonal regulation of long noncoding RNA.</title>
        <authorList>
            <person name="Hammond S.A."/>
            <person name="Warren R.L."/>
            <person name="Vandervalk B.P."/>
            <person name="Kucuk E."/>
            <person name="Khan H."/>
            <person name="Gibb E.A."/>
            <person name="Pandoh P."/>
            <person name="Kirk H."/>
            <person name="Zhao Y."/>
            <person name="Jones M."/>
            <person name="Mungall A.J."/>
            <person name="Coope R."/>
            <person name="Pleasance S."/>
            <person name="Moore R.A."/>
            <person name="Holt R.A."/>
            <person name="Round J.M."/>
            <person name="Ohora S."/>
            <person name="Walle B.V."/>
            <person name="Veldhoen N."/>
            <person name="Helbing C.C."/>
            <person name="Birol I."/>
        </authorList>
    </citation>
    <scope>NUCLEOTIDE SEQUENCE [LARGE SCALE GENOMIC DNA]</scope>
</reference>
<gene>
    <name evidence="1" type="ORF">AB205_0011810</name>
</gene>
<sequence length="97" mass="10546">MVVKGAGAIALEAKQKMAAARKNTVQCSDEFKELLTVPTPGALNLNRHLSGLNSKGTAAKPGSSIQSISASELLKQQKQQLLDSRKRRSEEIQKRFI</sequence>
<name>A0A2G9S2N8_AQUCT</name>
<dbReference type="AlphaFoldDB" id="A0A2G9S2N8"/>
<keyword evidence="2" id="KW-1185">Reference proteome</keyword>